<feature type="region of interest" description="Disordered" evidence="1">
    <location>
        <begin position="254"/>
        <end position="275"/>
    </location>
</feature>
<evidence type="ECO:0000313" key="2">
    <source>
        <dbReference type="EMBL" id="KAL3821704.1"/>
    </source>
</evidence>
<gene>
    <name evidence="2" type="ORF">ACHAXA_003262</name>
</gene>
<reference evidence="2 3" key="1">
    <citation type="submission" date="2024-10" db="EMBL/GenBank/DDBJ databases">
        <title>Updated reference genomes for cyclostephanoid diatoms.</title>
        <authorList>
            <person name="Roberts W.R."/>
            <person name="Alverson A.J."/>
        </authorList>
    </citation>
    <scope>NUCLEOTIDE SEQUENCE [LARGE SCALE GENOMIC DNA]</scope>
    <source>
        <strain evidence="2 3">AJA228-03</strain>
    </source>
</reference>
<feature type="compositionally biased region" description="Basic and acidic residues" evidence="1">
    <location>
        <begin position="430"/>
        <end position="441"/>
    </location>
</feature>
<sequence>MKKRSSRIIRRTLPRSYDTSSRRRIFVSSPSFSVVACLLGPTGEMMNLHRDDDSLVVHDALADVAAMTNHELFTAVIARVRRCIAIEGRGRCKRKRKKGGRGKKNRNKNKNRGNDDDDDDDDDGDDDDDDDDDGGDGEARGAVDNHRWRRVAISIATSAAYGEVGCRTPDEWSARSTSFLRKLCDCGDDRDGVGDGTSERGRNKRDVEVVPGGCHRATITTDADASADDFGHALRSLDEGGCYRSRLRNALDALDDSSSSSSSSSSSLTRNDDDDSGGMCLSVRRAVGLTRCVALLLYNLNVGGGGGGGGGGACEESPVCRGGWDGADRSLIKRALAHLHRSIRASSGSRCAPLRDILLAVQSPLLRKLDRDGTFAEGGGRSIIESSFLSSSSLDAEVAEFRHLLGLDFDAAAMDDDSALVGGKKRKHDNRGEGVHEEDGTRCTDDDVIPRLLEAAHLARKGAVRAQHGAVIYVPSYGDEDDDEGEGKATKKSIVIGRGWNHDYLLDQSPSGRKNKIVLHSEVHAIADAICNYGEDECFEKLFPRATIMIVELVSDYAYDTCHPCPKCDPLLRAVGISTVLHTTPHGRIEELDLRPANAALLTNENVSIPLNAACLDDHRHCEGVQLAIAKEGILDGRAILFVEIALKLVECGCRSSSLGYFCTPVLIGMRHR</sequence>
<protein>
    <recommendedName>
        <fullName evidence="4">CMP/dCMP-type deaminase domain-containing protein</fullName>
    </recommendedName>
</protein>
<dbReference type="InterPro" id="IPR016193">
    <property type="entry name" value="Cytidine_deaminase-like"/>
</dbReference>
<name>A0ABD3SB13_9STRA</name>
<feature type="compositionally biased region" description="Acidic residues" evidence="1">
    <location>
        <begin position="115"/>
        <end position="136"/>
    </location>
</feature>
<evidence type="ECO:0000256" key="1">
    <source>
        <dbReference type="SAM" id="MobiDB-lite"/>
    </source>
</evidence>
<feature type="compositionally biased region" description="Basic residues" evidence="1">
    <location>
        <begin position="94"/>
        <end position="111"/>
    </location>
</feature>
<dbReference type="Proteomes" id="UP001530377">
    <property type="component" value="Unassembled WGS sequence"/>
</dbReference>
<feature type="region of interest" description="Disordered" evidence="1">
    <location>
        <begin position="421"/>
        <end position="441"/>
    </location>
</feature>
<proteinExistence type="predicted"/>
<keyword evidence="3" id="KW-1185">Reference proteome</keyword>
<accession>A0ABD3SB13</accession>
<feature type="compositionally biased region" description="Low complexity" evidence="1">
    <location>
        <begin position="254"/>
        <end position="269"/>
    </location>
</feature>
<comment type="caution">
    <text evidence="2">The sequence shown here is derived from an EMBL/GenBank/DDBJ whole genome shotgun (WGS) entry which is preliminary data.</text>
</comment>
<organism evidence="2 3">
    <name type="scientific">Cyclostephanos tholiformis</name>
    <dbReference type="NCBI Taxonomy" id="382380"/>
    <lineage>
        <taxon>Eukaryota</taxon>
        <taxon>Sar</taxon>
        <taxon>Stramenopiles</taxon>
        <taxon>Ochrophyta</taxon>
        <taxon>Bacillariophyta</taxon>
        <taxon>Coscinodiscophyceae</taxon>
        <taxon>Thalassiosirophycidae</taxon>
        <taxon>Stephanodiscales</taxon>
        <taxon>Stephanodiscaceae</taxon>
        <taxon>Cyclostephanos</taxon>
    </lineage>
</organism>
<dbReference type="AlphaFoldDB" id="A0ABD3SB13"/>
<dbReference type="Gene3D" id="3.40.140.10">
    <property type="entry name" value="Cytidine Deaminase, domain 2"/>
    <property type="match status" value="1"/>
</dbReference>
<evidence type="ECO:0008006" key="4">
    <source>
        <dbReference type="Google" id="ProtNLM"/>
    </source>
</evidence>
<dbReference type="SUPFAM" id="SSF53927">
    <property type="entry name" value="Cytidine deaminase-like"/>
    <property type="match status" value="1"/>
</dbReference>
<dbReference type="EMBL" id="JALLPB020000087">
    <property type="protein sequence ID" value="KAL3821704.1"/>
    <property type="molecule type" value="Genomic_DNA"/>
</dbReference>
<evidence type="ECO:0000313" key="3">
    <source>
        <dbReference type="Proteomes" id="UP001530377"/>
    </source>
</evidence>
<feature type="region of interest" description="Disordered" evidence="1">
    <location>
        <begin position="94"/>
        <end position="143"/>
    </location>
</feature>